<feature type="domain" description="Carrier" evidence="1">
    <location>
        <begin position="4"/>
        <end position="80"/>
    </location>
</feature>
<accession>A0A6J4RCC9</accession>
<gene>
    <name evidence="2" type="ORF">AVDCRST_MAG67-136</name>
</gene>
<sequence length="84" mass="9114">MSTTAPSAIETTVVQSLITFGAKADDVQRDATWEEIDVDSLDLAELAQVVEDEHGVRMEADDMKQIKTVGDAIDFITEKKSATA</sequence>
<evidence type="ECO:0000259" key="1">
    <source>
        <dbReference type="PROSITE" id="PS50075"/>
    </source>
</evidence>
<dbReference type="Pfam" id="PF00550">
    <property type="entry name" value="PP-binding"/>
    <property type="match status" value="1"/>
</dbReference>
<evidence type="ECO:0000313" key="2">
    <source>
        <dbReference type="EMBL" id="CAA9470170.1"/>
    </source>
</evidence>
<dbReference type="AlphaFoldDB" id="A0A6J4RCC9"/>
<dbReference type="Gene3D" id="1.10.1200.10">
    <property type="entry name" value="ACP-like"/>
    <property type="match status" value="1"/>
</dbReference>
<protein>
    <recommendedName>
        <fullName evidence="1">Carrier domain-containing protein</fullName>
    </recommendedName>
</protein>
<dbReference type="SUPFAM" id="SSF47336">
    <property type="entry name" value="ACP-like"/>
    <property type="match status" value="1"/>
</dbReference>
<dbReference type="InterPro" id="IPR009081">
    <property type="entry name" value="PP-bd_ACP"/>
</dbReference>
<dbReference type="InterPro" id="IPR036736">
    <property type="entry name" value="ACP-like_sf"/>
</dbReference>
<dbReference type="EMBL" id="CADCVQ010000001">
    <property type="protein sequence ID" value="CAA9470170.1"/>
    <property type="molecule type" value="Genomic_DNA"/>
</dbReference>
<proteinExistence type="predicted"/>
<name>A0A6J4RCC9_9ACTN</name>
<dbReference type="PROSITE" id="PS50075">
    <property type="entry name" value="CARRIER"/>
    <property type="match status" value="1"/>
</dbReference>
<organism evidence="2">
    <name type="scientific">uncultured Solirubrobacteraceae bacterium</name>
    <dbReference type="NCBI Taxonomy" id="1162706"/>
    <lineage>
        <taxon>Bacteria</taxon>
        <taxon>Bacillati</taxon>
        <taxon>Actinomycetota</taxon>
        <taxon>Thermoleophilia</taxon>
        <taxon>Solirubrobacterales</taxon>
        <taxon>Solirubrobacteraceae</taxon>
        <taxon>environmental samples</taxon>
    </lineage>
</organism>
<reference evidence="2" key="1">
    <citation type="submission" date="2020-02" db="EMBL/GenBank/DDBJ databases">
        <authorList>
            <person name="Meier V. D."/>
        </authorList>
    </citation>
    <scope>NUCLEOTIDE SEQUENCE</scope>
    <source>
        <strain evidence="2">AVDCRST_MAG67</strain>
    </source>
</reference>